<evidence type="ECO:0000256" key="5">
    <source>
        <dbReference type="ARBA" id="ARBA00022723"/>
    </source>
</evidence>
<comment type="similarity">
    <text evidence="3">Belongs to the HARBI1 family.</text>
</comment>
<dbReference type="OrthoDB" id="2430314at2759"/>
<proteinExistence type="inferred from homology"/>
<keyword evidence="6" id="KW-0378">Hydrolase</keyword>
<organism evidence="9 10">
    <name type="scientific">Apolygus lucorum</name>
    <name type="common">Small green plant bug</name>
    <name type="synonym">Lygocoris lucorum</name>
    <dbReference type="NCBI Taxonomy" id="248454"/>
    <lineage>
        <taxon>Eukaryota</taxon>
        <taxon>Metazoa</taxon>
        <taxon>Ecdysozoa</taxon>
        <taxon>Arthropoda</taxon>
        <taxon>Hexapoda</taxon>
        <taxon>Insecta</taxon>
        <taxon>Pterygota</taxon>
        <taxon>Neoptera</taxon>
        <taxon>Paraneoptera</taxon>
        <taxon>Hemiptera</taxon>
        <taxon>Heteroptera</taxon>
        <taxon>Panheteroptera</taxon>
        <taxon>Cimicomorpha</taxon>
        <taxon>Miridae</taxon>
        <taxon>Mirini</taxon>
        <taxon>Apolygus</taxon>
    </lineage>
</organism>
<evidence type="ECO:0000256" key="6">
    <source>
        <dbReference type="ARBA" id="ARBA00022801"/>
    </source>
</evidence>
<dbReference type="Proteomes" id="UP000466442">
    <property type="component" value="Linkage Group LG1"/>
</dbReference>
<dbReference type="EMBL" id="WIXP02000001">
    <property type="protein sequence ID" value="KAF6215886.1"/>
    <property type="molecule type" value="Genomic_DNA"/>
</dbReference>
<name>A0A8S9Y6B7_APOLU</name>
<sequence>MKFSRGATEGSLASLFTNNCVSPINQLLCALRFYATGCFQSTAGDLSGVSKATAHRIVHRVSRAIASLHREFIRFPQSQEEIRTTQLEFFQRARFPKVVGAIDCTHIKFGQSPGGELPETLGTGRAFSHSMSRALFEQGVYGDAVLVGDSGYACKPYMMTPLDQCHTPAENLYNESQIRTRNPVERLFGVWKRRFPAMALGLRVRLENMLPIITATAVLHNIARRGGEELPIAFGVTLPAPWEEILSQDDIPALHERNVPHRRITRDNEARHRLINIYFERLAQQ</sequence>
<accession>A0A8S9Y6B7</accession>
<reference evidence="9" key="1">
    <citation type="journal article" date="2021" name="Mol. Ecol. Resour.">
        <title>Apolygus lucorum genome provides insights into omnivorousness and mesophyll feeding.</title>
        <authorList>
            <person name="Liu Y."/>
            <person name="Liu H."/>
            <person name="Wang H."/>
            <person name="Huang T."/>
            <person name="Liu B."/>
            <person name="Yang B."/>
            <person name="Yin L."/>
            <person name="Li B."/>
            <person name="Zhang Y."/>
            <person name="Zhang S."/>
            <person name="Jiang F."/>
            <person name="Zhang X."/>
            <person name="Ren Y."/>
            <person name="Wang B."/>
            <person name="Wang S."/>
            <person name="Lu Y."/>
            <person name="Wu K."/>
            <person name="Fan W."/>
            <person name="Wang G."/>
        </authorList>
    </citation>
    <scope>NUCLEOTIDE SEQUENCE</scope>
    <source>
        <strain evidence="9">12Hb</strain>
    </source>
</reference>
<keyword evidence="5" id="KW-0479">Metal-binding</keyword>
<evidence type="ECO:0000256" key="7">
    <source>
        <dbReference type="ARBA" id="ARBA00023242"/>
    </source>
</evidence>
<evidence type="ECO:0000256" key="1">
    <source>
        <dbReference type="ARBA" id="ARBA00001968"/>
    </source>
</evidence>
<evidence type="ECO:0000313" key="9">
    <source>
        <dbReference type="EMBL" id="KAF6215886.1"/>
    </source>
</evidence>
<keyword evidence="4" id="KW-0540">Nuclease</keyword>
<evidence type="ECO:0000256" key="4">
    <source>
        <dbReference type="ARBA" id="ARBA00022722"/>
    </source>
</evidence>
<dbReference type="GO" id="GO:0046872">
    <property type="term" value="F:metal ion binding"/>
    <property type="evidence" value="ECO:0007669"/>
    <property type="project" value="UniProtKB-KW"/>
</dbReference>
<dbReference type="GO" id="GO:0005634">
    <property type="term" value="C:nucleus"/>
    <property type="evidence" value="ECO:0007669"/>
    <property type="project" value="UniProtKB-SubCell"/>
</dbReference>
<dbReference type="PANTHER" id="PTHR22930">
    <property type="match status" value="1"/>
</dbReference>
<dbReference type="InterPro" id="IPR045249">
    <property type="entry name" value="HARBI1-like"/>
</dbReference>
<dbReference type="Pfam" id="PF13359">
    <property type="entry name" value="DDE_Tnp_4"/>
    <property type="match status" value="1"/>
</dbReference>
<keyword evidence="10" id="KW-1185">Reference proteome</keyword>
<dbReference type="GO" id="GO:0004518">
    <property type="term" value="F:nuclease activity"/>
    <property type="evidence" value="ECO:0007669"/>
    <property type="project" value="UniProtKB-KW"/>
</dbReference>
<comment type="cofactor">
    <cofactor evidence="1">
        <name>a divalent metal cation</name>
        <dbReference type="ChEBI" id="CHEBI:60240"/>
    </cofactor>
</comment>
<dbReference type="AlphaFoldDB" id="A0A8S9Y6B7"/>
<protein>
    <recommendedName>
        <fullName evidence="8">DDE Tnp4 domain-containing protein</fullName>
    </recommendedName>
</protein>
<gene>
    <name evidence="9" type="ORF">GE061_000221</name>
</gene>
<evidence type="ECO:0000259" key="8">
    <source>
        <dbReference type="Pfam" id="PF13359"/>
    </source>
</evidence>
<comment type="subcellular location">
    <subcellularLocation>
        <location evidence="2">Nucleus</location>
    </subcellularLocation>
</comment>
<feature type="domain" description="DDE Tnp4" evidence="8">
    <location>
        <begin position="134"/>
        <end position="221"/>
    </location>
</feature>
<dbReference type="InterPro" id="IPR027806">
    <property type="entry name" value="HARBI1_dom"/>
</dbReference>
<evidence type="ECO:0000256" key="2">
    <source>
        <dbReference type="ARBA" id="ARBA00004123"/>
    </source>
</evidence>
<comment type="caution">
    <text evidence="9">The sequence shown here is derived from an EMBL/GenBank/DDBJ whole genome shotgun (WGS) entry which is preliminary data.</text>
</comment>
<evidence type="ECO:0000313" key="10">
    <source>
        <dbReference type="Proteomes" id="UP000466442"/>
    </source>
</evidence>
<dbReference type="GO" id="GO:0016787">
    <property type="term" value="F:hydrolase activity"/>
    <property type="evidence" value="ECO:0007669"/>
    <property type="project" value="UniProtKB-KW"/>
</dbReference>
<keyword evidence="7" id="KW-0539">Nucleus</keyword>
<dbReference type="PANTHER" id="PTHR22930:SF85">
    <property type="entry name" value="GH03217P-RELATED"/>
    <property type="match status" value="1"/>
</dbReference>
<evidence type="ECO:0000256" key="3">
    <source>
        <dbReference type="ARBA" id="ARBA00006958"/>
    </source>
</evidence>